<keyword evidence="6 13" id="KW-1133">Transmembrane helix</keyword>
<dbReference type="GO" id="GO:0016705">
    <property type="term" value="F:oxidoreductase activity, acting on paired donors, with incorporation or reduction of molecular oxygen"/>
    <property type="evidence" value="ECO:0007669"/>
    <property type="project" value="InterPro"/>
</dbReference>
<dbReference type="GO" id="GO:0004497">
    <property type="term" value="F:monooxygenase activity"/>
    <property type="evidence" value="ECO:0007669"/>
    <property type="project" value="UniProtKB-KW"/>
</dbReference>
<keyword evidence="8 11" id="KW-0408">Iron</keyword>
<evidence type="ECO:0000256" key="12">
    <source>
        <dbReference type="RuleBase" id="RU000461"/>
    </source>
</evidence>
<reference evidence="14" key="2">
    <citation type="journal article" date="2024" name="Plant">
        <title>Genomic evolution and insights into agronomic trait innovations of Sesamum species.</title>
        <authorList>
            <person name="Miao H."/>
            <person name="Wang L."/>
            <person name="Qu L."/>
            <person name="Liu H."/>
            <person name="Sun Y."/>
            <person name="Le M."/>
            <person name="Wang Q."/>
            <person name="Wei S."/>
            <person name="Zheng Y."/>
            <person name="Lin W."/>
            <person name="Duan Y."/>
            <person name="Cao H."/>
            <person name="Xiong S."/>
            <person name="Wang X."/>
            <person name="Wei L."/>
            <person name="Li C."/>
            <person name="Ma Q."/>
            <person name="Ju M."/>
            <person name="Zhao R."/>
            <person name="Li G."/>
            <person name="Mu C."/>
            <person name="Tian Q."/>
            <person name="Mei H."/>
            <person name="Zhang T."/>
            <person name="Gao T."/>
            <person name="Zhang H."/>
        </authorList>
    </citation>
    <scope>NUCLEOTIDE SEQUENCE</scope>
    <source>
        <strain evidence="14">KEN8</strain>
    </source>
</reference>
<dbReference type="AlphaFoldDB" id="A0AAW2LYQ6"/>
<evidence type="ECO:0000256" key="5">
    <source>
        <dbReference type="ARBA" id="ARBA00022723"/>
    </source>
</evidence>
<keyword evidence="4 13" id="KW-0812">Transmembrane</keyword>
<accession>A0AAW2LYQ6</accession>
<dbReference type="SUPFAM" id="SSF48264">
    <property type="entry name" value="Cytochrome P450"/>
    <property type="match status" value="1"/>
</dbReference>
<evidence type="ECO:0000256" key="7">
    <source>
        <dbReference type="ARBA" id="ARBA00023002"/>
    </source>
</evidence>
<keyword evidence="9 12" id="KW-0503">Monooxygenase</keyword>
<name>A0AAW2LYQ6_9LAMI</name>
<evidence type="ECO:0000256" key="2">
    <source>
        <dbReference type="ARBA" id="ARBA00010617"/>
    </source>
</evidence>
<comment type="similarity">
    <text evidence="2 12">Belongs to the cytochrome P450 family.</text>
</comment>
<evidence type="ECO:0000256" key="11">
    <source>
        <dbReference type="PIRSR" id="PIRSR602401-1"/>
    </source>
</evidence>
<protein>
    <submittedName>
        <fullName evidence="14">Cytochrome</fullName>
    </submittedName>
</protein>
<feature type="transmembrane region" description="Helical" evidence="13">
    <location>
        <begin position="6"/>
        <end position="24"/>
    </location>
</feature>
<dbReference type="PRINTS" id="PR00463">
    <property type="entry name" value="EP450I"/>
</dbReference>
<evidence type="ECO:0000256" key="8">
    <source>
        <dbReference type="ARBA" id="ARBA00023004"/>
    </source>
</evidence>
<evidence type="ECO:0000256" key="4">
    <source>
        <dbReference type="ARBA" id="ARBA00022692"/>
    </source>
</evidence>
<sequence length="510" mass="56713">MLFSTAAVLMLTFFSLHLYFSMIVKPARIRKFLRQQGINGPPPKILLGNILDVEKSRDAAEKAPLNHPHPPLIHNTAAVLPFAEEWRQQYGPLYVFLLGKMQVLYVNDPDLVKEITTCMSLDLGKPLYQQTVLRPLIGKGIQPSNGSAWARQRKLIAPELFMDKVKGMMSIITESGLALVDSWKHKVESEAGGVVEIGVDQCMKRFSGDIISRACFGSSYSEGQEIFLKLDILQEIVSKGILSVLGIPGLSCLPTKTNRQIWALDKQISALILKVVKERRQAGREKDLLQTLLEGAKSSYSTSAAIDQFIVDNCRNIYSAGFQTSAVSASWSLMLLASNPEWQTRVRDEVEEVCQGRIPDTDMLRKMKQLHMVIQETMRLYPSAATLGREALKDMKIGNILVPKGVNIWTTVTALHTNTAPLGTDALEFKPQRFENGIVGACKSPNAYMPFGFGPRACVGQHLAMVELKLLMALILTNFSFTLSPNYVHSPVTKIIIEPKHGVHIMVKKL</sequence>
<dbReference type="PANTHER" id="PTHR24282">
    <property type="entry name" value="CYTOCHROME P450 FAMILY MEMBER"/>
    <property type="match status" value="1"/>
</dbReference>
<evidence type="ECO:0000313" key="14">
    <source>
        <dbReference type="EMBL" id="KAL0323977.1"/>
    </source>
</evidence>
<dbReference type="PANTHER" id="PTHR24282:SF196">
    <property type="entry name" value="CYTOCHROME P450 714C2"/>
    <property type="match status" value="1"/>
</dbReference>
<dbReference type="PROSITE" id="PS00086">
    <property type="entry name" value="CYTOCHROME_P450"/>
    <property type="match status" value="1"/>
</dbReference>
<gene>
    <name evidence="14" type="ORF">Scaly_2364800</name>
</gene>
<evidence type="ECO:0000256" key="6">
    <source>
        <dbReference type="ARBA" id="ARBA00022989"/>
    </source>
</evidence>
<dbReference type="Pfam" id="PF00067">
    <property type="entry name" value="p450"/>
    <property type="match status" value="1"/>
</dbReference>
<evidence type="ECO:0000256" key="10">
    <source>
        <dbReference type="ARBA" id="ARBA00023136"/>
    </source>
</evidence>
<dbReference type="GO" id="GO:0020037">
    <property type="term" value="F:heme binding"/>
    <property type="evidence" value="ECO:0007669"/>
    <property type="project" value="InterPro"/>
</dbReference>
<dbReference type="Gene3D" id="1.10.630.10">
    <property type="entry name" value="Cytochrome P450"/>
    <property type="match status" value="1"/>
</dbReference>
<dbReference type="InterPro" id="IPR002401">
    <property type="entry name" value="Cyt_P450_E_grp-I"/>
</dbReference>
<dbReference type="GO" id="GO:0005506">
    <property type="term" value="F:iron ion binding"/>
    <property type="evidence" value="ECO:0007669"/>
    <property type="project" value="InterPro"/>
</dbReference>
<keyword evidence="3 11" id="KW-0349">Heme</keyword>
<evidence type="ECO:0000256" key="9">
    <source>
        <dbReference type="ARBA" id="ARBA00023033"/>
    </source>
</evidence>
<keyword evidence="10 13" id="KW-0472">Membrane</keyword>
<dbReference type="EMBL" id="JACGWM010000015">
    <property type="protein sequence ID" value="KAL0323977.1"/>
    <property type="molecule type" value="Genomic_DNA"/>
</dbReference>
<keyword evidence="7 12" id="KW-0560">Oxidoreductase</keyword>
<comment type="subcellular location">
    <subcellularLocation>
        <location evidence="1">Membrane</location>
        <topology evidence="1">Single-pass membrane protein</topology>
    </subcellularLocation>
</comment>
<comment type="caution">
    <text evidence="14">The sequence shown here is derived from an EMBL/GenBank/DDBJ whole genome shotgun (WGS) entry which is preliminary data.</text>
</comment>
<evidence type="ECO:0000256" key="3">
    <source>
        <dbReference type="ARBA" id="ARBA00022617"/>
    </source>
</evidence>
<feature type="binding site" description="axial binding residue" evidence="11">
    <location>
        <position position="458"/>
    </location>
    <ligand>
        <name>heme</name>
        <dbReference type="ChEBI" id="CHEBI:30413"/>
    </ligand>
    <ligandPart>
        <name>Fe</name>
        <dbReference type="ChEBI" id="CHEBI:18248"/>
    </ligandPart>
</feature>
<evidence type="ECO:0000256" key="1">
    <source>
        <dbReference type="ARBA" id="ARBA00004167"/>
    </source>
</evidence>
<proteinExistence type="inferred from homology"/>
<keyword evidence="5 11" id="KW-0479">Metal-binding</keyword>
<evidence type="ECO:0000256" key="13">
    <source>
        <dbReference type="SAM" id="Phobius"/>
    </source>
</evidence>
<dbReference type="GO" id="GO:0016020">
    <property type="term" value="C:membrane"/>
    <property type="evidence" value="ECO:0007669"/>
    <property type="project" value="UniProtKB-SubCell"/>
</dbReference>
<dbReference type="PRINTS" id="PR00385">
    <property type="entry name" value="P450"/>
</dbReference>
<reference evidence="14" key="1">
    <citation type="submission" date="2020-06" db="EMBL/GenBank/DDBJ databases">
        <authorList>
            <person name="Li T."/>
            <person name="Hu X."/>
            <person name="Zhang T."/>
            <person name="Song X."/>
            <person name="Zhang H."/>
            <person name="Dai N."/>
            <person name="Sheng W."/>
            <person name="Hou X."/>
            <person name="Wei L."/>
        </authorList>
    </citation>
    <scope>NUCLEOTIDE SEQUENCE</scope>
    <source>
        <strain evidence="14">KEN8</strain>
        <tissue evidence="14">Leaf</tissue>
    </source>
</reference>
<dbReference type="InterPro" id="IPR001128">
    <property type="entry name" value="Cyt_P450"/>
</dbReference>
<dbReference type="InterPro" id="IPR017972">
    <property type="entry name" value="Cyt_P450_CS"/>
</dbReference>
<comment type="cofactor">
    <cofactor evidence="11">
        <name>heme</name>
        <dbReference type="ChEBI" id="CHEBI:30413"/>
    </cofactor>
</comment>
<organism evidence="14">
    <name type="scientific">Sesamum calycinum</name>
    <dbReference type="NCBI Taxonomy" id="2727403"/>
    <lineage>
        <taxon>Eukaryota</taxon>
        <taxon>Viridiplantae</taxon>
        <taxon>Streptophyta</taxon>
        <taxon>Embryophyta</taxon>
        <taxon>Tracheophyta</taxon>
        <taxon>Spermatophyta</taxon>
        <taxon>Magnoliopsida</taxon>
        <taxon>eudicotyledons</taxon>
        <taxon>Gunneridae</taxon>
        <taxon>Pentapetalae</taxon>
        <taxon>asterids</taxon>
        <taxon>lamiids</taxon>
        <taxon>Lamiales</taxon>
        <taxon>Pedaliaceae</taxon>
        <taxon>Sesamum</taxon>
    </lineage>
</organism>
<dbReference type="InterPro" id="IPR050665">
    <property type="entry name" value="Cytochrome_P450_Monooxygen"/>
</dbReference>
<dbReference type="InterPro" id="IPR036396">
    <property type="entry name" value="Cyt_P450_sf"/>
</dbReference>